<dbReference type="Pfam" id="PF12802">
    <property type="entry name" value="MarR_2"/>
    <property type="match status" value="1"/>
</dbReference>
<dbReference type="InterPro" id="IPR043129">
    <property type="entry name" value="ATPase_NBD"/>
</dbReference>
<protein>
    <recommendedName>
        <fullName evidence="3">HTH arsR-type domain-containing protein</fullName>
    </recommendedName>
</protein>
<dbReference type="SUPFAM" id="SSF53067">
    <property type="entry name" value="Actin-like ATPase domain"/>
    <property type="match status" value="1"/>
</dbReference>
<name>A0A918PCM5_9ACTN</name>
<dbReference type="PANTHER" id="PTHR18964:SF149">
    <property type="entry name" value="BIFUNCTIONAL UDP-N-ACETYLGLUCOSAMINE 2-EPIMERASE_N-ACETYLMANNOSAMINE KINASE"/>
    <property type="match status" value="1"/>
</dbReference>
<organism evidence="4 5">
    <name type="scientific">Streptomyces poonensis</name>
    <dbReference type="NCBI Taxonomy" id="68255"/>
    <lineage>
        <taxon>Bacteria</taxon>
        <taxon>Bacillati</taxon>
        <taxon>Actinomycetota</taxon>
        <taxon>Actinomycetes</taxon>
        <taxon>Kitasatosporales</taxon>
        <taxon>Streptomycetaceae</taxon>
        <taxon>Streptomyces</taxon>
    </lineage>
</organism>
<dbReference type="InterPro" id="IPR011991">
    <property type="entry name" value="ArsR-like_HTH"/>
</dbReference>
<dbReference type="EMBL" id="BMVW01000002">
    <property type="protein sequence ID" value="GGY99094.1"/>
    <property type="molecule type" value="Genomic_DNA"/>
</dbReference>
<comment type="similarity">
    <text evidence="1">Belongs to the ROK (NagC/XylR) family.</text>
</comment>
<dbReference type="Pfam" id="PF00480">
    <property type="entry name" value="ROK"/>
    <property type="match status" value="1"/>
</dbReference>
<feature type="region of interest" description="Disordered" evidence="2">
    <location>
        <begin position="375"/>
        <end position="402"/>
    </location>
</feature>
<dbReference type="InterPro" id="IPR001845">
    <property type="entry name" value="HTH_ArsR_DNA-bd_dom"/>
</dbReference>
<dbReference type="InterPro" id="IPR000835">
    <property type="entry name" value="HTH_MarR-typ"/>
</dbReference>
<dbReference type="SMART" id="SM00418">
    <property type="entry name" value="HTH_ARSR"/>
    <property type="match status" value="1"/>
</dbReference>
<dbReference type="InterPro" id="IPR036388">
    <property type="entry name" value="WH-like_DNA-bd_sf"/>
</dbReference>
<dbReference type="Proteomes" id="UP000622166">
    <property type="component" value="Unassembled WGS sequence"/>
</dbReference>
<dbReference type="RefSeq" id="WP_189856927.1">
    <property type="nucleotide sequence ID" value="NZ_BMVW01000002.1"/>
</dbReference>
<keyword evidence="5" id="KW-1185">Reference proteome</keyword>
<dbReference type="AlphaFoldDB" id="A0A918PCM5"/>
<comment type="caution">
    <text evidence="4">The sequence shown here is derived from an EMBL/GenBank/DDBJ whole genome shotgun (WGS) entry which is preliminary data.</text>
</comment>
<dbReference type="Gene3D" id="1.10.10.10">
    <property type="entry name" value="Winged helix-like DNA-binding domain superfamily/Winged helix DNA-binding domain"/>
    <property type="match status" value="1"/>
</dbReference>
<dbReference type="PANTHER" id="PTHR18964">
    <property type="entry name" value="ROK (REPRESSOR, ORF, KINASE) FAMILY"/>
    <property type="match status" value="1"/>
</dbReference>
<reference evidence="4" key="2">
    <citation type="submission" date="2020-09" db="EMBL/GenBank/DDBJ databases">
        <authorList>
            <person name="Sun Q."/>
            <person name="Ohkuma M."/>
        </authorList>
    </citation>
    <scope>NUCLEOTIDE SEQUENCE</scope>
    <source>
        <strain evidence="4">JCM 4815</strain>
    </source>
</reference>
<evidence type="ECO:0000313" key="4">
    <source>
        <dbReference type="EMBL" id="GGY99094.1"/>
    </source>
</evidence>
<evidence type="ECO:0000259" key="3">
    <source>
        <dbReference type="SMART" id="SM00418"/>
    </source>
</evidence>
<dbReference type="InterPro" id="IPR000600">
    <property type="entry name" value="ROK"/>
</dbReference>
<dbReference type="CDD" id="cd00090">
    <property type="entry name" value="HTH_ARSR"/>
    <property type="match status" value="1"/>
</dbReference>
<dbReference type="SUPFAM" id="SSF46785">
    <property type="entry name" value="Winged helix' DNA-binding domain"/>
    <property type="match status" value="1"/>
</dbReference>
<dbReference type="Gene3D" id="3.30.420.40">
    <property type="match status" value="2"/>
</dbReference>
<reference evidence="4" key="1">
    <citation type="journal article" date="2014" name="Int. J. Syst. Evol. Microbiol.">
        <title>Complete genome sequence of Corynebacterium casei LMG S-19264T (=DSM 44701T), isolated from a smear-ripened cheese.</title>
        <authorList>
            <consortium name="US DOE Joint Genome Institute (JGI-PGF)"/>
            <person name="Walter F."/>
            <person name="Albersmeier A."/>
            <person name="Kalinowski J."/>
            <person name="Ruckert C."/>
        </authorList>
    </citation>
    <scope>NUCLEOTIDE SEQUENCE</scope>
    <source>
        <strain evidence="4">JCM 4815</strain>
    </source>
</reference>
<dbReference type="InterPro" id="IPR036390">
    <property type="entry name" value="WH_DNA-bd_sf"/>
</dbReference>
<sequence>MSSPPPPRPSLEMLRALTDENVLRALMDRPRLTRAEISAHTGISKPTISDSVARLSAAGLVVDTGERTAGRGRAGSYYCLAPRLGAALVASITPHGVVAEAVDAHGRVVEQVRAGLGRTAGADLAARTLAAVAGRLRTRVPGGLRTAVVSAADPVDRTTGRLVRLPDAPFLVGDLDPAAVLASSVTGPVLVDNDVNWAARAEHHAGRAQGVDDFVYVHLGEGLGCAVVHDGAVRRGRHGLAGEIAHLHTAGPDGTAMPLTEVFAALGLRRPASTAIDVAALESAVAGDDERARRVRTVLARAISGVLAAAVSLADPEMIVVGGAWGSRPRMIAAIGDHFGHSPRPVRVAAAGLTAPELTGARTRALEELRSLVVRSARPAGDRTPSKGRAPSSPAPRAIGDR</sequence>
<gene>
    <name evidence="4" type="ORF">GCM10010365_17230</name>
</gene>
<evidence type="ECO:0000256" key="2">
    <source>
        <dbReference type="SAM" id="MobiDB-lite"/>
    </source>
</evidence>
<accession>A0A918PCM5</accession>
<proteinExistence type="inferred from homology"/>
<dbReference type="GO" id="GO:0003700">
    <property type="term" value="F:DNA-binding transcription factor activity"/>
    <property type="evidence" value="ECO:0007669"/>
    <property type="project" value="InterPro"/>
</dbReference>
<evidence type="ECO:0000313" key="5">
    <source>
        <dbReference type="Proteomes" id="UP000622166"/>
    </source>
</evidence>
<feature type="domain" description="HTH arsR-type" evidence="3">
    <location>
        <begin position="12"/>
        <end position="93"/>
    </location>
</feature>
<evidence type="ECO:0000256" key="1">
    <source>
        <dbReference type="ARBA" id="ARBA00006479"/>
    </source>
</evidence>